<sequence length="376" mass="43890">MEGKAHLVNWEVVCGDKVNGGLGIRKLTLMNRALLGKWAWRFAYDKEALWKQVLGAKHGLEDHGWRTKKAVGASGVGVWKEILKEADWCWDKMGFKVGKGNRIKFWTDVWCGDSALYQRFQQLYILAANRNALVEDLWDQNSGEGGWNLRFIRDFNDWEVEMVGELLQALRDFRIVREDDSVFWKGGGRGQFRVKDAYSWLDRPTDVIFPKNKIWMERVPTKISFFAWEATWGKILTLDRLQKRGWQLPNRCFLCACEAESVNHILIHCTVVKVIWDLVLGLVGVKWVFPNTVKEVLFSWGGAFVGKKRKKLWNSIPCFIFWTVWKERNRLAFRGGDLNIQRLKYSFVCNIWGWAKLYMEEGPHSLLDFLDWLASS</sequence>
<reference evidence="2 3" key="1">
    <citation type="journal article" date="2023" name="BMC Biotechnol.">
        <title>Vitis rotundifolia cv Carlos genome sequencing.</title>
        <authorList>
            <person name="Huff M."/>
            <person name="Hulse-Kemp A."/>
            <person name="Scheffler B."/>
            <person name="Youngblood R."/>
            <person name="Simpson S."/>
            <person name="Babiker E."/>
            <person name="Staton M."/>
        </authorList>
    </citation>
    <scope>NUCLEOTIDE SEQUENCE [LARGE SCALE GENOMIC DNA]</scope>
    <source>
        <tissue evidence="2">Leaf</tissue>
    </source>
</reference>
<evidence type="ECO:0000313" key="2">
    <source>
        <dbReference type="EMBL" id="KAJ9686252.1"/>
    </source>
</evidence>
<name>A0AA38ZC93_VITRO</name>
<comment type="caution">
    <text evidence="2">The sequence shown here is derived from an EMBL/GenBank/DDBJ whole genome shotgun (WGS) entry which is preliminary data.</text>
</comment>
<dbReference type="InterPro" id="IPR026960">
    <property type="entry name" value="RVT-Znf"/>
</dbReference>
<evidence type="ECO:0000313" key="3">
    <source>
        <dbReference type="Proteomes" id="UP001168098"/>
    </source>
</evidence>
<protein>
    <recommendedName>
        <fullName evidence="1">Reverse transcriptase zinc-binding domain-containing protein</fullName>
    </recommendedName>
</protein>
<proteinExistence type="predicted"/>
<evidence type="ECO:0000259" key="1">
    <source>
        <dbReference type="Pfam" id="PF13966"/>
    </source>
</evidence>
<feature type="domain" description="Reverse transcriptase zinc-binding" evidence="1">
    <location>
        <begin position="192"/>
        <end position="276"/>
    </location>
</feature>
<organism evidence="2 3">
    <name type="scientific">Vitis rotundifolia</name>
    <name type="common">Muscadine grape</name>
    <dbReference type="NCBI Taxonomy" id="103349"/>
    <lineage>
        <taxon>Eukaryota</taxon>
        <taxon>Viridiplantae</taxon>
        <taxon>Streptophyta</taxon>
        <taxon>Embryophyta</taxon>
        <taxon>Tracheophyta</taxon>
        <taxon>Spermatophyta</taxon>
        <taxon>Magnoliopsida</taxon>
        <taxon>eudicotyledons</taxon>
        <taxon>Gunneridae</taxon>
        <taxon>Pentapetalae</taxon>
        <taxon>rosids</taxon>
        <taxon>Vitales</taxon>
        <taxon>Vitaceae</taxon>
        <taxon>Viteae</taxon>
        <taxon>Vitis</taxon>
    </lineage>
</organism>
<dbReference type="PANTHER" id="PTHR36617">
    <property type="entry name" value="PROTEIN, PUTATIVE-RELATED"/>
    <property type="match status" value="1"/>
</dbReference>
<gene>
    <name evidence="2" type="ORF">PVL29_015249</name>
</gene>
<dbReference type="Pfam" id="PF13966">
    <property type="entry name" value="zf-RVT"/>
    <property type="match status" value="1"/>
</dbReference>
<dbReference type="EMBL" id="JARBHA010000012">
    <property type="protein sequence ID" value="KAJ9686252.1"/>
    <property type="molecule type" value="Genomic_DNA"/>
</dbReference>
<dbReference type="AlphaFoldDB" id="A0AA38ZC93"/>
<dbReference type="PANTHER" id="PTHR36617:SF16">
    <property type="entry name" value="OS04G0516500 PROTEIN"/>
    <property type="match status" value="1"/>
</dbReference>
<keyword evidence="3" id="KW-1185">Reference proteome</keyword>
<dbReference type="Proteomes" id="UP001168098">
    <property type="component" value="Unassembled WGS sequence"/>
</dbReference>
<accession>A0AA38ZC93</accession>